<evidence type="ECO:0000256" key="4">
    <source>
        <dbReference type="ARBA" id="ARBA00022475"/>
    </source>
</evidence>
<feature type="compositionally biased region" description="Polar residues" evidence="9">
    <location>
        <begin position="8"/>
        <end position="28"/>
    </location>
</feature>
<keyword evidence="3" id="KW-0813">Transport</keyword>
<feature type="region of interest" description="Disordered" evidence="9">
    <location>
        <begin position="1"/>
        <end position="28"/>
    </location>
</feature>
<dbReference type="InterPro" id="IPR017871">
    <property type="entry name" value="ABC_transporter-like_CS"/>
</dbReference>
<evidence type="ECO:0000256" key="3">
    <source>
        <dbReference type="ARBA" id="ARBA00022448"/>
    </source>
</evidence>
<comment type="subcellular location">
    <subcellularLocation>
        <location evidence="1">Cell inner membrane</location>
        <topology evidence="1">Peripheral membrane protein</topology>
    </subcellularLocation>
</comment>
<keyword evidence="8" id="KW-0472">Membrane</keyword>
<dbReference type="PROSITE" id="PS50893">
    <property type="entry name" value="ABC_TRANSPORTER_2"/>
    <property type="match status" value="2"/>
</dbReference>
<evidence type="ECO:0000259" key="10">
    <source>
        <dbReference type="PROSITE" id="PS50893"/>
    </source>
</evidence>
<dbReference type="PANTHER" id="PTHR43297">
    <property type="entry name" value="OLIGOPEPTIDE TRANSPORT ATP-BINDING PROTEIN APPD"/>
    <property type="match status" value="1"/>
</dbReference>
<dbReference type="Pfam" id="PF08352">
    <property type="entry name" value="oligo_HPY"/>
    <property type="match status" value="2"/>
</dbReference>
<dbReference type="InterPro" id="IPR027417">
    <property type="entry name" value="P-loop_NTPase"/>
</dbReference>
<dbReference type="InterPro" id="IPR013563">
    <property type="entry name" value="Oligopep_ABC_C"/>
</dbReference>
<keyword evidence="6" id="KW-0547">Nucleotide-binding</keyword>
<dbReference type="SUPFAM" id="SSF52540">
    <property type="entry name" value="P-loop containing nucleoside triphosphate hydrolases"/>
    <property type="match status" value="2"/>
</dbReference>
<dbReference type="InterPro" id="IPR003439">
    <property type="entry name" value="ABC_transporter-like_ATP-bd"/>
</dbReference>
<dbReference type="SMART" id="SM00382">
    <property type="entry name" value="AAA"/>
    <property type="match status" value="2"/>
</dbReference>
<dbReference type="GO" id="GO:0005524">
    <property type="term" value="F:ATP binding"/>
    <property type="evidence" value="ECO:0007669"/>
    <property type="project" value="UniProtKB-KW"/>
</dbReference>
<evidence type="ECO:0000313" key="12">
    <source>
        <dbReference type="Proteomes" id="UP000185151"/>
    </source>
</evidence>
<accession>A0A1N6KVN9</accession>
<evidence type="ECO:0000256" key="8">
    <source>
        <dbReference type="ARBA" id="ARBA00023136"/>
    </source>
</evidence>
<dbReference type="Proteomes" id="UP000185151">
    <property type="component" value="Unassembled WGS sequence"/>
</dbReference>
<dbReference type="NCBIfam" id="NF008453">
    <property type="entry name" value="PRK11308.1"/>
    <property type="match status" value="2"/>
</dbReference>
<dbReference type="InterPro" id="IPR003593">
    <property type="entry name" value="AAA+_ATPase"/>
</dbReference>
<feature type="domain" description="ABC transporter" evidence="10">
    <location>
        <begin position="34"/>
        <end position="283"/>
    </location>
</feature>
<dbReference type="PANTHER" id="PTHR43297:SF7">
    <property type="entry name" value="D,D-DIPEPTIDE TRANSPORT ATP-BINDING PROTEIN DDPD-RELATED"/>
    <property type="match status" value="1"/>
</dbReference>
<sequence length="638" mass="68271">MMTRHSVIMTSSASAQAHTSGPAVSQTKQPLLSVRDLTLGFRTPDGGAKPVVQRVSFDLDAGQSLAVVGESGSGKTLIGKTLLGLLPDAAQIMGGSVRFAGQPLLEQTPAQWRTTRGIGIGMVFQEPMVSLNPAFRIGEQLTEALVRRRGVPRAQAWAQAVAMLERVRVRDPQGCMKRYPHEFSGGMRQRIMLAAVMLLRPKLLIADEPTTALDCVVQKEVLDLMTELTREEGTALIFISHNLALVAAYTEQVLVMRAGVAVETGPAAQVLSRPSHDYTLALLDALPRRLPAVSPEAPEASDASAASAAPLPAPVLEVRDVVIDYQAARSGMAAWFGGKRSVRAVHRTSFSLRAGETLAIVGESGSGKTSLTKVVLGLVEPAEGDVLLNGERFLGTGAKQLQAARRAIQIVFQDPYSSLDPRMRVGALVAEGLRADRALSAAQRTERVSTALADVGLADHARRFVHELSGGQRQRVAIARALASRPAVIIADEPVSALDVTVQKQVLDMLVSLQARYGFACLLISHDLGVVEQIADRVLVMLRGHVVEEGTRDAVFDDPCHPYTRRLLQAVPELRGNRVDGFKVLSREVPAQRLGDAAYFNPDHAQQDAQQGGQPAVPHLAEVVQGAAGHRVALQAGA</sequence>
<comment type="similarity">
    <text evidence="2">Belongs to the ABC transporter superfamily.</text>
</comment>
<dbReference type="GO" id="GO:0016887">
    <property type="term" value="F:ATP hydrolysis activity"/>
    <property type="evidence" value="ECO:0007669"/>
    <property type="project" value="InterPro"/>
</dbReference>
<dbReference type="EMBL" id="FSRU01000002">
    <property type="protein sequence ID" value="SIO60583.1"/>
    <property type="molecule type" value="Genomic_DNA"/>
</dbReference>
<dbReference type="Pfam" id="PF00005">
    <property type="entry name" value="ABC_tran"/>
    <property type="match status" value="2"/>
</dbReference>
<reference evidence="11 12" key="1">
    <citation type="submission" date="2016-11" db="EMBL/GenBank/DDBJ databases">
        <authorList>
            <person name="Jaros S."/>
            <person name="Januszkiewicz K."/>
            <person name="Wedrychowicz H."/>
        </authorList>
    </citation>
    <scope>NUCLEOTIDE SEQUENCE [LARGE SCALE GENOMIC DNA]</scope>
    <source>
        <strain evidence="11 12">GAS95</strain>
    </source>
</reference>
<evidence type="ECO:0000313" key="11">
    <source>
        <dbReference type="EMBL" id="SIO60583.1"/>
    </source>
</evidence>
<evidence type="ECO:0000256" key="2">
    <source>
        <dbReference type="ARBA" id="ARBA00005417"/>
    </source>
</evidence>
<keyword evidence="12" id="KW-1185">Reference proteome</keyword>
<organism evidence="11 12">
    <name type="scientific">Paraburkholderia phenazinium</name>
    <dbReference type="NCBI Taxonomy" id="60549"/>
    <lineage>
        <taxon>Bacteria</taxon>
        <taxon>Pseudomonadati</taxon>
        <taxon>Pseudomonadota</taxon>
        <taxon>Betaproteobacteria</taxon>
        <taxon>Burkholderiales</taxon>
        <taxon>Burkholderiaceae</taxon>
        <taxon>Paraburkholderia</taxon>
    </lineage>
</organism>
<evidence type="ECO:0000256" key="6">
    <source>
        <dbReference type="ARBA" id="ARBA00022741"/>
    </source>
</evidence>
<feature type="domain" description="ABC transporter" evidence="10">
    <location>
        <begin position="316"/>
        <end position="568"/>
    </location>
</feature>
<evidence type="ECO:0000256" key="1">
    <source>
        <dbReference type="ARBA" id="ARBA00004417"/>
    </source>
</evidence>
<name>A0A1N6KVN9_9BURK</name>
<evidence type="ECO:0000256" key="7">
    <source>
        <dbReference type="ARBA" id="ARBA00022840"/>
    </source>
</evidence>
<dbReference type="RefSeq" id="WP_253190201.1">
    <property type="nucleotide sequence ID" value="NZ_FSRU01000002.1"/>
</dbReference>
<evidence type="ECO:0000256" key="5">
    <source>
        <dbReference type="ARBA" id="ARBA00022519"/>
    </source>
</evidence>
<gene>
    <name evidence="11" type="ORF">SAMN05444165_4924</name>
</gene>
<keyword evidence="7 11" id="KW-0067">ATP-binding</keyword>
<dbReference type="PROSITE" id="PS00211">
    <property type="entry name" value="ABC_TRANSPORTER_1"/>
    <property type="match status" value="2"/>
</dbReference>
<dbReference type="CDD" id="cd03257">
    <property type="entry name" value="ABC_NikE_OppD_transporters"/>
    <property type="match status" value="2"/>
</dbReference>
<dbReference type="GO" id="GO:0015833">
    <property type="term" value="P:peptide transport"/>
    <property type="evidence" value="ECO:0007669"/>
    <property type="project" value="InterPro"/>
</dbReference>
<dbReference type="Gene3D" id="3.40.50.300">
    <property type="entry name" value="P-loop containing nucleotide triphosphate hydrolases"/>
    <property type="match status" value="2"/>
</dbReference>
<keyword evidence="5" id="KW-0997">Cell inner membrane</keyword>
<dbReference type="AlphaFoldDB" id="A0A1N6KVN9"/>
<dbReference type="GO" id="GO:0005886">
    <property type="term" value="C:plasma membrane"/>
    <property type="evidence" value="ECO:0007669"/>
    <property type="project" value="UniProtKB-SubCell"/>
</dbReference>
<evidence type="ECO:0000256" key="9">
    <source>
        <dbReference type="SAM" id="MobiDB-lite"/>
    </source>
</evidence>
<proteinExistence type="inferred from homology"/>
<dbReference type="InterPro" id="IPR050388">
    <property type="entry name" value="ABC_Ni/Peptide_Import"/>
</dbReference>
<protein>
    <submittedName>
        <fullName evidence="11">Peptide/nickel transport system ATP-binding protein</fullName>
    </submittedName>
</protein>
<keyword evidence="4" id="KW-1003">Cell membrane</keyword>